<sequence length="285" mass="30467">MKKVLLVILGAALVGASVHTFAGNKKLMTVNAAKVIAERAVVESVIGLKVRSRESVEDLIAQEVRVDAKTAAAIKGIEYTDIVYDPDKDIGQVEASIQLGKVSNIVGKNIDYGGQTIKRFGFATSTPAMAGPLQALRAAELDAYKQLAKVIVGFEIDSKTSVRDYLLESDDVRARMMAAIYGADLVDYRWDEDGNGYVKMRLRFGQVEDVLNQKLNYDDEVIEVEGVGAQVDDFREAPTGGIGMAATVGRGAEIREGIIDVPVSSGVGGQTRDTNGAGGGVDLLR</sequence>
<gene>
    <name evidence="3" type="ORF">CKO42_20585</name>
</gene>
<evidence type="ECO:0000256" key="2">
    <source>
        <dbReference type="SAM" id="SignalP"/>
    </source>
</evidence>
<evidence type="ECO:0008006" key="5">
    <source>
        <dbReference type="Google" id="ProtNLM"/>
    </source>
</evidence>
<evidence type="ECO:0000256" key="1">
    <source>
        <dbReference type="SAM" id="MobiDB-lite"/>
    </source>
</evidence>
<keyword evidence="2" id="KW-0732">Signal</keyword>
<comment type="caution">
    <text evidence="3">The sequence shown here is derived from an EMBL/GenBank/DDBJ whole genome shotgun (WGS) entry which is preliminary data.</text>
</comment>
<protein>
    <recommendedName>
        <fullName evidence="5">DUF541 domain-containing protein</fullName>
    </recommendedName>
</protein>
<dbReference type="Proteomes" id="UP001138768">
    <property type="component" value="Unassembled WGS sequence"/>
</dbReference>
<dbReference type="EMBL" id="NRRY01000048">
    <property type="protein sequence ID" value="MBK1620784.1"/>
    <property type="molecule type" value="Genomic_DNA"/>
</dbReference>
<accession>A0A9X0WC74</accession>
<feature type="chain" id="PRO_5040917017" description="DUF541 domain-containing protein" evidence="2">
    <location>
        <begin position="23"/>
        <end position="285"/>
    </location>
</feature>
<keyword evidence="4" id="KW-1185">Reference proteome</keyword>
<proteinExistence type="predicted"/>
<feature type="compositionally biased region" description="Gly residues" evidence="1">
    <location>
        <begin position="276"/>
        <end position="285"/>
    </location>
</feature>
<evidence type="ECO:0000313" key="3">
    <source>
        <dbReference type="EMBL" id="MBK1620784.1"/>
    </source>
</evidence>
<evidence type="ECO:0000313" key="4">
    <source>
        <dbReference type="Proteomes" id="UP001138768"/>
    </source>
</evidence>
<dbReference type="AlphaFoldDB" id="A0A9X0WC74"/>
<name>A0A9X0WC74_9GAMM</name>
<reference evidence="3 4" key="1">
    <citation type="journal article" date="2020" name="Microorganisms">
        <title>Osmotic Adaptation and Compatible Solute Biosynthesis of Phototrophic Bacteria as Revealed from Genome Analyses.</title>
        <authorList>
            <person name="Imhoff J.F."/>
            <person name="Rahn T."/>
            <person name="Kunzel S."/>
            <person name="Keller A."/>
            <person name="Neulinger S.C."/>
        </authorList>
    </citation>
    <scope>NUCLEOTIDE SEQUENCE [LARGE SCALE GENOMIC DNA]</scope>
    <source>
        <strain evidence="3 4">DSM 25653</strain>
    </source>
</reference>
<feature type="signal peptide" evidence="2">
    <location>
        <begin position="1"/>
        <end position="22"/>
    </location>
</feature>
<feature type="region of interest" description="Disordered" evidence="1">
    <location>
        <begin position="265"/>
        <end position="285"/>
    </location>
</feature>
<organism evidence="3 4">
    <name type="scientific">Lamprobacter modestohalophilus</name>
    <dbReference type="NCBI Taxonomy" id="1064514"/>
    <lineage>
        <taxon>Bacteria</taxon>
        <taxon>Pseudomonadati</taxon>
        <taxon>Pseudomonadota</taxon>
        <taxon>Gammaproteobacteria</taxon>
        <taxon>Chromatiales</taxon>
        <taxon>Chromatiaceae</taxon>
        <taxon>Lamprobacter</taxon>
    </lineage>
</organism>